<dbReference type="PANTHER" id="PTHR10584:SF166">
    <property type="entry name" value="RIBOKINASE"/>
    <property type="match status" value="1"/>
</dbReference>
<dbReference type="Proteomes" id="UP000480929">
    <property type="component" value="Unassembled WGS sequence"/>
</dbReference>
<keyword evidence="7" id="KW-1185">Reference proteome</keyword>
<keyword evidence="1" id="KW-0808">Transferase</keyword>
<dbReference type="PANTHER" id="PTHR10584">
    <property type="entry name" value="SUGAR KINASE"/>
    <property type="match status" value="1"/>
</dbReference>
<dbReference type="EMBL" id="WKPJ01000018">
    <property type="protein sequence ID" value="MSA90000.1"/>
    <property type="molecule type" value="Genomic_DNA"/>
</dbReference>
<dbReference type="Pfam" id="PF00294">
    <property type="entry name" value="PfkB"/>
    <property type="match status" value="1"/>
</dbReference>
<proteinExistence type="predicted"/>
<dbReference type="Gene3D" id="3.40.1190.20">
    <property type="match status" value="1"/>
</dbReference>
<evidence type="ECO:0000256" key="1">
    <source>
        <dbReference type="ARBA" id="ARBA00022679"/>
    </source>
</evidence>
<dbReference type="OrthoDB" id="9775849at2"/>
<accession>A0A6N7S8R2</accession>
<gene>
    <name evidence="5" type="ORF">GKD88_17440</name>
    <name evidence="4" type="ORF">GKE08_11740</name>
</gene>
<evidence type="ECO:0000256" key="2">
    <source>
        <dbReference type="ARBA" id="ARBA00022777"/>
    </source>
</evidence>
<dbReference type="SUPFAM" id="SSF53613">
    <property type="entry name" value="Ribokinase-like"/>
    <property type="match status" value="1"/>
</dbReference>
<evidence type="ECO:0000313" key="7">
    <source>
        <dbReference type="Proteomes" id="UP000480929"/>
    </source>
</evidence>
<dbReference type="GO" id="GO:0016301">
    <property type="term" value="F:kinase activity"/>
    <property type="evidence" value="ECO:0007669"/>
    <property type="project" value="UniProtKB-KW"/>
</dbReference>
<evidence type="ECO:0000313" key="6">
    <source>
        <dbReference type="Proteomes" id="UP000433575"/>
    </source>
</evidence>
<dbReference type="Proteomes" id="UP000433575">
    <property type="component" value="Unassembled WGS sequence"/>
</dbReference>
<comment type="caution">
    <text evidence="4">The sequence shown here is derived from an EMBL/GenBank/DDBJ whole genome shotgun (WGS) entry which is preliminary data.</text>
</comment>
<feature type="domain" description="Carbohydrate kinase PfkB" evidence="3">
    <location>
        <begin position="14"/>
        <end position="285"/>
    </location>
</feature>
<dbReference type="InterPro" id="IPR002173">
    <property type="entry name" value="Carboh/pur_kinase_PfkB_CS"/>
</dbReference>
<dbReference type="PROSITE" id="PS00584">
    <property type="entry name" value="PFKB_KINASES_2"/>
    <property type="match status" value="1"/>
</dbReference>
<dbReference type="EMBL" id="WKPI01000048">
    <property type="protein sequence ID" value="MSC34906.1"/>
    <property type="molecule type" value="Genomic_DNA"/>
</dbReference>
<keyword evidence="2" id="KW-0418">Kinase</keyword>
<dbReference type="InterPro" id="IPR011611">
    <property type="entry name" value="PfkB_dom"/>
</dbReference>
<evidence type="ECO:0000259" key="3">
    <source>
        <dbReference type="Pfam" id="PF00294"/>
    </source>
</evidence>
<organism evidence="4 6">
    <name type="scientific">Holdemania massiliensis</name>
    <dbReference type="NCBI Taxonomy" id="1468449"/>
    <lineage>
        <taxon>Bacteria</taxon>
        <taxon>Bacillati</taxon>
        <taxon>Bacillota</taxon>
        <taxon>Erysipelotrichia</taxon>
        <taxon>Erysipelotrichales</taxon>
        <taxon>Erysipelotrichaceae</taxon>
        <taxon>Holdemania</taxon>
    </lineage>
</organism>
<reference evidence="6 7" key="1">
    <citation type="journal article" date="2019" name="Nat. Med.">
        <title>A library of human gut bacterial isolates paired with longitudinal multiomics data enables mechanistic microbiome research.</title>
        <authorList>
            <person name="Poyet M."/>
            <person name="Groussin M."/>
            <person name="Gibbons S.M."/>
            <person name="Avila-Pacheco J."/>
            <person name="Jiang X."/>
            <person name="Kearney S.M."/>
            <person name="Perrotta A.R."/>
            <person name="Berdy B."/>
            <person name="Zhao S."/>
            <person name="Lieberman T.D."/>
            <person name="Swanson P.K."/>
            <person name="Smith M."/>
            <person name="Roesemann S."/>
            <person name="Alexander J.E."/>
            <person name="Rich S.A."/>
            <person name="Livny J."/>
            <person name="Vlamakis H."/>
            <person name="Clish C."/>
            <person name="Bullock K."/>
            <person name="Deik A."/>
            <person name="Scott J."/>
            <person name="Pierce K.A."/>
            <person name="Xavier R.J."/>
            <person name="Alm E.J."/>
        </authorList>
    </citation>
    <scope>NUCLEOTIDE SEQUENCE [LARGE SCALE GENOMIC DNA]</scope>
    <source>
        <strain evidence="4 6">BIOML-A4</strain>
        <strain evidence="5 7">BIOML-A5</strain>
    </source>
</reference>
<dbReference type="InterPro" id="IPR029056">
    <property type="entry name" value="Ribokinase-like"/>
</dbReference>
<evidence type="ECO:0000313" key="4">
    <source>
        <dbReference type="EMBL" id="MSA90000.1"/>
    </source>
</evidence>
<evidence type="ECO:0000313" key="5">
    <source>
        <dbReference type="EMBL" id="MSC34906.1"/>
    </source>
</evidence>
<dbReference type="RefSeq" id="WP_154239135.1">
    <property type="nucleotide sequence ID" value="NZ_CALJPI010000120.1"/>
</dbReference>
<protein>
    <recommendedName>
        <fullName evidence="3">Carbohydrate kinase PfkB domain-containing protein</fullName>
    </recommendedName>
</protein>
<name>A0A6N7S8R2_9FIRM</name>
<dbReference type="AlphaFoldDB" id="A0A6N7S8R2"/>
<sequence length="306" mass="33508">MKNPVLMLGGLCLDRYCLLSQFPVKGQDTLIQDTFERIGGCPINAAFTLKKFGLDPILYSAVGAESIEKVRAFFQRNALQSEGLFVIEDQKTGFCMILLDDQKERTFMTYRGCEGTFRADRVPDLAYSACCLTGLYLIYGSDSENALAYLQQFFRQGRELFFDPGPLCDQIDPQLLEKAMRLCTHLKVNQEEQQLLKQTLGKPLSAYFQDRCQAIVVTCGAKGAQLITPHRTAHFPALPIQLADSNGAGDAFFAGYAASVLQGKPLDECMQIASACGALTAMTLGPHAEGGLKEILQLADSAKSAC</sequence>